<keyword evidence="1" id="KW-0812">Transmembrane</keyword>
<feature type="transmembrane region" description="Helical" evidence="1">
    <location>
        <begin position="57"/>
        <end position="75"/>
    </location>
</feature>
<reference evidence="3 4" key="1">
    <citation type="submission" date="2020-07" db="EMBL/GenBank/DDBJ databases">
        <title>Sequencing the genomes of 1000 actinobacteria strains.</title>
        <authorList>
            <person name="Klenk H.-P."/>
        </authorList>
    </citation>
    <scope>NUCLEOTIDE SEQUENCE [LARGE SCALE GENOMIC DNA]</scope>
    <source>
        <strain evidence="3 4">DSM 103833</strain>
    </source>
</reference>
<feature type="transmembrane region" description="Helical" evidence="1">
    <location>
        <begin position="21"/>
        <end position="37"/>
    </location>
</feature>
<sequence>MVSRLAALAPQPPVRRLVGLDVARCLALVGMIATHVLESRTANGELTFAHELAGGRASALFAVLAGVTLALLSGGREPLQGGDRRRAATGLAIRAALVALVGLGLGELETGLAIILTYYGVLFLLGLPFLALRARSLAMLAAAWVVAAPVVSHLVRPALPERRWESPHFEQLGDPGPLLSELLLTGYYPAVPWLAYLLAGMALGRCDLRGRALPAALAAGGAGLAILATTISRIATAYPQVREAIFPRSPDLGRDEFLVLVSGSQHGTTPADGAWQWLLIVSPHSATPFDLAQTIGSSLLVIGLCLLLVDLLPEAGRRTVAVLFGAGTMTLSLYSLHAVLRTPDVWPAEEPDTFIWHVLVVLAVGAFFIAIGRRGPLEAVVGAPGRALRRTTER</sequence>
<feature type="transmembrane region" description="Helical" evidence="1">
    <location>
        <begin position="215"/>
        <end position="235"/>
    </location>
</feature>
<dbReference type="RefSeq" id="WP_179668753.1">
    <property type="nucleotide sequence ID" value="NZ_JACCFP010000001.1"/>
</dbReference>
<name>A0A853C7B6_9ACTN</name>
<feature type="transmembrane region" description="Helical" evidence="1">
    <location>
        <begin position="291"/>
        <end position="312"/>
    </location>
</feature>
<dbReference type="EMBL" id="JACCFP010000001">
    <property type="protein sequence ID" value="NYJ02378.1"/>
    <property type="molecule type" value="Genomic_DNA"/>
</dbReference>
<accession>A0A853C7B6</accession>
<protein>
    <submittedName>
        <fullName evidence="3">Putative membrane protein</fullName>
    </submittedName>
</protein>
<keyword evidence="1" id="KW-0472">Membrane</keyword>
<evidence type="ECO:0000259" key="2">
    <source>
        <dbReference type="Pfam" id="PF07786"/>
    </source>
</evidence>
<comment type="caution">
    <text evidence="3">The sequence shown here is derived from an EMBL/GenBank/DDBJ whole genome shotgun (WGS) entry which is preliminary data.</text>
</comment>
<evidence type="ECO:0000313" key="4">
    <source>
        <dbReference type="Proteomes" id="UP000530424"/>
    </source>
</evidence>
<keyword evidence="4" id="KW-1185">Reference proteome</keyword>
<feature type="transmembrane region" description="Helical" evidence="1">
    <location>
        <begin position="87"/>
        <end position="105"/>
    </location>
</feature>
<dbReference type="InterPro" id="IPR012429">
    <property type="entry name" value="HGSNAT_cat"/>
</dbReference>
<evidence type="ECO:0000313" key="3">
    <source>
        <dbReference type="EMBL" id="NYJ02378.1"/>
    </source>
</evidence>
<evidence type="ECO:0000256" key="1">
    <source>
        <dbReference type="SAM" id="Phobius"/>
    </source>
</evidence>
<dbReference type="Pfam" id="PF07786">
    <property type="entry name" value="HGSNAT_cat"/>
    <property type="match status" value="1"/>
</dbReference>
<dbReference type="Proteomes" id="UP000530424">
    <property type="component" value="Unassembled WGS sequence"/>
</dbReference>
<organism evidence="3 4">
    <name type="scientific">Nocardioides thalensis</name>
    <dbReference type="NCBI Taxonomy" id="1914755"/>
    <lineage>
        <taxon>Bacteria</taxon>
        <taxon>Bacillati</taxon>
        <taxon>Actinomycetota</taxon>
        <taxon>Actinomycetes</taxon>
        <taxon>Propionibacteriales</taxon>
        <taxon>Nocardioidaceae</taxon>
        <taxon>Nocardioides</taxon>
    </lineage>
</organism>
<feature type="domain" description="Heparan-alpha-glucosaminide N-acetyltransferase catalytic" evidence="2">
    <location>
        <begin position="16"/>
        <end position="209"/>
    </location>
</feature>
<feature type="transmembrane region" description="Helical" evidence="1">
    <location>
        <begin position="354"/>
        <end position="371"/>
    </location>
</feature>
<gene>
    <name evidence="3" type="ORF">HNR19_003076</name>
</gene>
<feature type="transmembrane region" description="Helical" evidence="1">
    <location>
        <begin position="111"/>
        <end position="130"/>
    </location>
</feature>
<feature type="transmembrane region" description="Helical" evidence="1">
    <location>
        <begin position="319"/>
        <end position="339"/>
    </location>
</feature>
<feature type="transmembrane region" description="Helical" evidence="1">
    <location>
        <begin position="186"/>
        <end position="203"/>
    </location>
</feature>
<dbReference type="AlphaFoldDB" id="A0A853C7B6"/>
<keyword evidence="1" id="KW-1133">Transmembrane helix</keyword>
<feature type="transmembrane region" description="Helical" evidence="1">
    <location>
        <begin position="137"/>
        <end position="155"/>
    </location>
</feature>
<proteinExistence type="predicted"/>